<proteinExistence type="predicted"/>
<dbReference type="PANTHER" id="PTHR35796:SF2">
    <property type="entry name" value="YVBH-LIKE OLIGOMERISATION REGION"/>
    <property type="match status" value="1"/>
</dbReference>
<sequence>MFKNVAADMLGLSDIGAVIKPADYDKVDADDYVLHEDGEKIYFLIKSKTDEYCFTDRALIHLDGTSAVSKRRMLRRFTYAHHAFSDVRLETAGTVDLDIEIKFKLGKQDYSIDVGKSYLPELKKLYKALLKVASIQAYNALHLHHTQASLTTATNCINRSTSTTSADEQFKAINQYVFEWLERSHKTYTRHDFSEVFSHYLGLV</sequence>
<evidence type="ECO:0000259" key="1">
    <source>
        <dbReference type="Pfam" id="PF08000"/>
    </source>
</evidence>
<dbReference type="Proteomes" id="UP000034681">
    <property type="component" value="Unassembled WGS sequence"/>
</dbReference>
<dbReference type="InterPro" id="IPR021722">
    <property type="entry name" value="YvbH_oligomer_dom"/>
</dbReference>
<evidence type="ECO:0000313" key="3">
    <source>
        <dbReference type="EMBL" id="KKJ00961.1"/>
    </source>
</evidence>
<evidence type="ECO:0000259" key="2">
    <source>
        <dbReference type="Pfam" id="PF11724"/>
    </source>
</evidence>
<organism evidence="3 4">
    <name type="scientific">Prochlorothrix hollandica PCC 9006 = CALU 1027</name>
    <dbReference type="NCBI Taxonomy" id="317619"/>
    <lineage>
        <taxon>Bacteria</taxon>
        <taxon>Bacillati</taxon>
        <taxon>Cyanobacteriota</taxon>
        <taxon>Cyanophyceae</taxon>
        <taxon>Prochlorotrichales</taxon>
        <taxon>Prochlorotrichaceae</taxon>
        <taxon>Prochlorothrix</taxon>
    </lineage>
</organism>
<protein>
    <recommendedName>
        <fullName evidence="5">Bacterial Pleckstrin homology domain-containing protein</fullName>
    </recommendedName>
</protein>
<evidence type="ECO:0008006" key="5">
    <source>
        <dbReference type="Google" id="ProtNLM"/>
    </source>
</evidence>
<dbReference type="SUPFAM" id="SSF50729">
    <property type="entry name" value="PH domain-like"/>
    <property type="match status" value="1"/>
</dbReference>
<dbReference type="Gene3D" id="2.30.29.50">
    <property type="entry name" value="Bacterial Pleckstrin homology domain"/>
    <property type="match status" value="1"/>
</dbReference>
<accession>A0A0M2PX06</accession>
<feature type="domain" description="Bacterial Pleckstrin homology" evidence="1">
    <location>
        <begin position="10"/>
        <end position="132"/>
    </location>
</feature>
<name>A0A0M2PX06_PROHO</name>
<dbReference type="PANTHER" id="PTHR35796">
    <property type="entry name" value="HYPOTHETICAL CYTOSOLIC PROTEIN"/>
    <property type="match status" value="1"/>
</dbReference>
<dbReference type="InterPro" id="IPR037063">
    <property type="entry name" value="PHb_sf"/>
</dbReference>
<reference evidence="3" key="1">
    <citation type="submission" date="2012-04" db="EMBL/GenBank/DDBJ databases">
        <authorList>
            <person name="Borisov I.G."/>
            <person name="Ivanikova N.V."/>
            <person name="Pinevich A.V."/>
        </authorList>
    </citation>
    <scope>NUCLEOTIDE SEQUENCE</scope>
    <source>
        <strain evidence="3">CALU 1027</strain>
    </source>
</reference>
<dbReference type="Gene3D" id="1.10.287.210">
    <property type="match status" value="1"/>
</dbReference>
<feature type="domain" description="YvbH-like oligomerisation" evidence="2">
    <location>
        <begin position="146"/>
        <end position="200"/>
    </location>
</feature>
<dbReference type="OrthoDB" id="2351508at2"/>
<dbReference type="eggNOG" id="ENOG502Z8UG">
    <property type="taxonomic scope" value="Bacteria"/>
</dbReference>
<comment type="caution">
    <text evidence="3">The sequence shown here is derived from an EMBL/GenBank/DDBJ whole genome shotgun (WGS) entry which is preliminary data.</text>
</comment>
<evidence type="ECO:0000313" key="4">
    <source>
        <dbReference type="Proteomes" id="UP000034681"/>
    </source>
</evidence>
<dbReference type="STRING" id="317619.GCA_000332315_03257"/>
<dbReference type="Pfam" id="PF11724">
    <property type="entry name" value="YvbH_ext"/>
    <property type="match status" value="1"/>
</dbReference>
<dbReference type="Pfam" id="PF08000">
    <property type="entry name" value="bPH_1"/>
    <property type="match status" value="1"/>
</dbReference>
<dbReference type="RefSeq" id="WP_017713489.1">
    <property type="nucleotide sequence ID" value="NZ_KB235941.1"/>
</dbReference>
<keyword evidence="4" id="KW-1185">Reference proteome</keyword>
<dbReference type="EMBL" id="AJTX02000002">
    <property type="protein sequence ID" value="KKJ00961.1"/>
    <property type="molecule type" value="Genomic_DNA"/>
</dbReference>
<gene>
    <name evidence="3" type="ORF">PROH_00515</name>
</gene>
<dbReference type="AlphaFoldDB" id="A0A0M2PX06"/>
<dbReference type="InterPro" id="IPR012544">
    <property type="entry name" value="PHb"/>
</dbReference>